<keyword evidence="6 10" id="KW-0808">Transferase</keyword>
<evidence type="ECO:0000256" key="2">
    <source>
        <dbReference type="ARBA" id="ARBA00005684"/>
    </source>
</evidence>
<dbReference type="Pfam" id="PF02446">
    <property type="entry name" value="Glyco_hydro_77"/>
    <property type="match status" value="1"/>
</dbReference>
<keyword evidence="5 10" id="KW-0328">Glycosyltransferase</keyword>
<evidence type="ECO:0000313" key="13">
    <source>
        <dbReference type="Proteomes" id="UP000242815"/>
    </source>
</evidence>
<evidence type="ECO:0000256" key="9">
    <source>
        <dbReference type="ARBA" id="ARBA00031501"/>
    </source>
</evidence>
<dbReference type="InterPro" id="IPR003385">
    <property type="entry name" value="Glyco_hydro_77"/>
</dbReference>
<dbReference type="Gene3D" id="3.20.20.80">
    <property type="entry name" value="Glycosidases"/>
    <property type="match status" value="1"/>
</dbReference>
<evidence type="ECO:0000256" key="5">
    <source>
        <dbReference type="ARBA" id="ARBA00022676"/>
    </source>
</evidence>
<dbReference type="PANTHER" id="PTHR32438">
    <property type="entry name" value="4-ALPHA-GLUCANOTRANSFERASE DPE1, CHLOROPLASTIC/AMYLOPLASTIC"/>
    <property type="match status" value="1"/>
</dbReference>
<dbReference type="InterPro" id="IPR017853">
    <property type="entry name" value="GH"/>
</dbReference>
<sequence length="686" mass="76687">MSSRPLIELADEVGLLRQWTDAHGEAAQLDEDAMRAVLRALDLAVDSEAQIRASLGEVRQRREAESGHLIITDADLPIDLGERLPPGSHCRLQREDGSEIDLHTNARGHLPGQPGGYHRLFSDEGEWLLACAPGACPSVTQLTGRNHIWGIAAQVYSLRRPGDGGLGDTGALEELAISAGGLGADVLAISPLHAMFTQLPQQYSPYSPSSRNHFNVLHATPSQVLDAAWVEQTLRDCNLEKQSTELEALALIDWPAAAALRMKILRRLFQRFSSAPVAAQEDFQHFRLQGGEQLQLHCCHEALQQHLLEQGEGADWRRWPAHWRQPRSPEVRQFARQHAEELEFHAFGQWLAERGLARTQHSAREAGMGIGLIADMAIGADPAGSFGWACQEQLLAGVSIGAPPDLLNARGQNWGVAAFSPQGLRDHDYSAFIRMLRANLRHSGGLRIDHIMGLQRLWLVPDGADASQGAYLRYPLEDLLRLLTLEAWRHRALIIGEDLGTVPHDLQETLAQRQILGMRVLQFEQQDDELPAPGQWSDRALATTSTHDLPTTCGWLNGRDIQWRQEVDQCDQRQADEQRQERRHQIRVLDSALHAENLPTGTDDELRLDASIRFLGRTPAPLVIVPLEDVMAEMEQPNLPGAPDSHPNWRRRWPLPASRMLEQPGARQRLKNLDEERRNLARKQTK</sequence>
<comment type="similarity">
    <text evidence="2 10">Belongs to the disproportionating enzyme family.</text>
</comment>
<evidence type="ECO:0000256" key="8">
    <source>
        <dbReference type="ARBA" id="ARBA00031423"/>
    </source>
</evidence>
<name>A0A1I6B541_9GAMM</name>
<evidence type="ECO:0000256" key="1">
    <source>
        <dbReference type="ARBA" id="ARBA00000439"/>
    </source>
</evidence>
<reference evidence="12 13" key="1">
    <citation type="submission" date="2016-10" db="EMBL/GenBank/DDBJ databases">
        <authorList>
            <person name="de Groot N.N."/>
        </authorList>
    </citation>
    <scope>NUCLEOTIDE SEQUENCE [LARGE SCALE GENOMIC DNA]</scope>
    <source>
        <strain evidence="12 13">JCM 18415</strain>
    </source>
</reference>
<evidence type="ECO:0000256" key="4">
    <source>
        <dbReference type="ARBA" id="ARBA00020295"/>
    </source>
</evidence>
<comment type="catalytic activity">
    <reaction evidence="1 10">
        <text>Transfers a segment of a (1-&gt;4)-alpha-D-glucan to a new position in an acceptor, which may be glucose or a (1-&gt;4)-alpha-D-glucan.</text>
        <dbReference type="EC" id="2.4.1.25"/>
    </reaction>
</comment>
<gene>
    <name evidence="12" type="ORF">SAMN05216578_103142</name>
</gene>
<dbReference type="RefSeq" id="WP_090538005.1">
    <property type="nucleotide sequence ID" value="NZ_FOYD01000003.1"/>
</dbReference>
<evidence type="ECO:0000256" key="10">
    <source>
        <dbReference type="RuleBase" id="RU361207"/>
    </source>
</evidence>
<dbReference type="EMBL" id="FOYD01000003">
    <property type="protein sequence ID" value="SFQ76033.1"/>
    <property type="molecule type" value="Genomic_DNA"/>
</dbReference>
<evidence type="ECO:0000313" key="12">
    <source>
        <dbReference type="EMBL" id="SFQ76033.1"/>
    </source>
</evidence>
<dbReference type="AlphaFoldDB" id="A0A1I6B541"/>
<dbReference type="OrthoDB" id="9763489at2"/>
<evidence type="ECO:0000256" key="11">
    <source>
        <dbReference type="SAM" id="MobiDB-lite"/>
    </source>
</evidence>
<dbReference type="GO" id="GO:0004134">
    <property type="term" value="F:4-alpha-glucanotransferase activity"/>
    <property type="evidence" value="ECO:0007669"/>
    <property type="project" value="UniProtKB-EC"/>
</dbReference>
<proteinExistence type="inferred from homology"/>
<dbReference type="NCBIfam" id="TIGR00217">
    <property type="entry name" value="malQ"/>
    <property type="match status" value="1"/>
</dbReference>
<feature type="region of interest" description="Disordered" evidence="11">
    <location>
        <begin position="636"/>
        <end position="686"/>
    </location>
</feature>
<keyword evidence="7 10" id="KW-0119">Carbohydrate metabolism</keyword>
<dbReference type="PANTHER" id="PTHR32438:SF5">
    <property type="entry name" value="4-ALPHA-GLUCANOTRANSFERASE DPE1, CHLOROPLASTIC_AMYLOPLASTIC"/>
    <property type="match status" value="1"/>
</dbReference>
<organism evidence="12 13">
    <name type="scientific">Halopseudomonas formosensis</name>
    <dbReference type="NCBI Taxonomy" id="1002526"/>
    <lineage>
        <taxon>Bacteria</taxon>
        <taxon>Pseudomonadati</taxon>
        <taxon>Pseudomonadota</taxon>
        <taxon>Gammaproteobacteria</taxon>
        <taxon>Pseudomonadales</taxon>
        <taxon>Pseudomonadaceae</taxon>
        <taxon>Halopseudomonas</taxon>
    </lineage>
</organism>
<evidence type="ECO:0000256" key="3">
    <source>
        <dbReference type="ARBA" id="ARBA00012560"/>
    </source>
</evidence>
<evidence type="ECO:0000256" key="6">
    <source>
        <dbReference type="ARBA" id="ARBA00022679"/>
    </source>
</evidence>
<dbReference type="STRING" id="1002526.SAMN05216578_103142"/>
<dbReference type="GO" id="GO:0005975">
    <property type="term" value="P:carbohydrate metabolic process"/>
    <property type="evidence" value="ECO:0007669"/>
    <property type="project" value="InterPro"/>
</dbReference>
<dbReference type="SUPFAM" id="SSF51445">
    <property type="entry name" value="(Trans)glycosidases"/>
    <property type="match status" value="1"/>
</dbReference>
<evidence type="ECO:0000256" key="7">
    <source>
        <dbReference type="ARBA" id="ARBA00023277"/>
    </source>
</evidence>
<accession>A0A1I6B541</accession>
<dbReference type="EC" id="2.4.1.25" evidence="3 10"/>
<protein>
    <recommendedName>
        <fullName evidence="4 10">4-alpha-glucanotransferase</fullName>
        <ecNumber evidence="3 10">2.4.1.25</ecNumber>
    </recommendedName>
    <alternativeName>
        <fullName evidence="8 10">Amylomaltase</fullName>
    </alternativeName>
    <alternativeName>
        <fullName evidence="9 10">Disproportionating enzyme</fullName>
    </alternativeName>
</protein>
<dbReference type="Proteomes" id="UP000242815">
    <property type="component" value="Unassembled WGS sequence"/>
</dbReference>